<accession>A0A0M3IY50</accession>
<dbReference type="EMBL" id="UYRR01000019">
    <property type="protein sequence ID" value="VDK17345.1"/>
    <property type="molecule type" value="Genomic_DNA"/>
</dbReference>
<sequence length="86" mass="9134">MERLWSLLTITSMDIRTRRSMVDGGQMAFDGGGINNSDSRTTSRCVISNPTSASIPNTTSTHIEYDSKVQGSAGLGVSVLNLGIAK</sequence>
<reference evidence="4" key="1">
    <citation type="submission" date="2017-02" db="UniProtKB">
        <authorList>
            <consortium name="WormBaseParasite"/>
        </authorList>
    </citation>
    <scope>IDENTIFICATION</scope>
</reference>
<feature type="region of interest" description="Disordered" evidence="1">
    <location>
        <begin position="30"/>
        <end position="59"/>
    </location>
</feature>
<name>A0A0M3IY50_ANISI</name>
<gene>
    <name evidence="2" type="ORF">ASIM_LOCUS79</name>
</gene>
<keyword evidence="3" id="KW-1185">Reference proteome</keyword>
<evidence type="ECO:0000313" key="2">
    <source>
        <dbReference type="EMBL" id="VDK17345.1"/>
    </source>
</evidence>
<feature type="compositionally biased region" description="Polar residues" evidence="1">
    <location>
        <begin position="35"/>
        <end position="59"/>
    </location>
</feature>
<proteinExistence type="predicted"/>
<organism evidence="4">
    <name type="scientific">Anisakis simplex</name>
    <name type="common">Herring worm</name>
    <dbReference type="NCBI Taxonomy" id="6269"/>
    <lineage>
        <taxon>Eukaryota</taxon>
        <taxon>Metazoa</taxon>
        <taxon>Ecdysozoa</taxon>
        <taxon>Nematoda</taxon>
        <taxon>Chromadorea</taxon>
        <taxon>Rhabditida</taxon>
        <taxon>Spirurina</taxon>
        <taxon>Ascaridomorpha</taxon>
        <taxon>Ascaridoidea</taxon>
        <taxon>Anisakidae</taxon>
        <taxon>Anisakis</taxon>
        <taxon>Anisakis simplex complex</taxon>
    </lineage>
</organism>
<evidence type="ECO:0000256" key="1">
    <source>
        <dbReference type="SAM" id="MobiDB-lite"/>
    </source>
</evidence>
<dbReference type="Proteomes" id="UP000267096">
    <property type="component" value="Unassembled WGS sequence"/>
</dbReference>
<evidence type="ECO:0000313" key="4">
    <source>
        <dbReference type="WBParaSite" id="ASIM_0000016401-mRNA-1"/>
    </source>
</evidence>
<dbReference type="WBParaSite" id="ASIM_0000016401-mRNA-1">
    <property type="protein sequence ID" value="ASIM_0000016401-mRNA-1"/>
    <property type="gene ID" value="ASIM_0000016401"/>
</dbReference>
<protein>
    <submittedName>
        <fullName evidence="4">Secreted protein</fullName>
    </submittedName>
</protein>
<reference evidence="2 3" key="2">
    <citation type="submission" date="2018-11" db="EMBL/GenBank/DDBJ databases">
        <authorList>
            <consortium name="Pathogen Informatics"/>
        </authorList>
    </citation>
    <scope>NUCLEOTIDE SEQUENCE [LARGE SCALE GENOMIC DNA]</scope>
</reference>
<dbReference type="AlphaFoldDB" id="A0A0M3IY50"/>
<evidence type="ECO:0000313" key="3">
    <source>
        <dbReference type="Proteomes" id="UP000267096"/>
    </source>
</evidence>